<dbReference type="GO" id="GO:0016301">
    <property type="term" value="F:kinase activity"/>
    <property type="evidence" value="ECO:0007669"/>
    <property type="project" value="UniProtKB-KW"/>
</dbReference>
<dbReference type="Gene3D" id="3.30.200.20">
    <property type="entry name" value="Phosphorylase Kinase, domain 1"/>
    <property type="match status" value="1"/>
</dbReference>
<reference evidence="2 3" key="1">
    <citation type="submission" date="2017-02" db="EMBL/GenBank/DDBJ databases">
        <authorList>
            <person name="Peterson S.W."/>
        </authorList>
    </citation>
    <scope>NUCLEOTIDE SEQUENCE [LARGE SCALE GENOMIC DNA]</scope>
    <source>
        <strain evidence="2 3">M1</strain>
    </source>
</reference>
<organism evidence="2 3">
    <name type="scientific">Maledivibacter halophilus</name>
    <dbReference type="NCBI Taxonomy" id="36842"/>
    <lineage>
        <taxon>Bacteria</taxon>
        <taxon>Bacillati</taxon>
        <taxon>Bacillota</taxon>
        <taxon>Clostridia</taxon>
        <taxon>Peptostreptococcales</taxon>
        <taxon>Caminicellaceae</taxon>
        <taxon>Maledivibacter</taxon>
    </lineage>
</organism>
<sequence length="115" mass="13232">MKVCSSESDSMEKEKNILNWLDGKVPVPKVLHYNVFDNKQFMLISEIKGLNAAHYYYTSKPATVDTMLARSLRLIHDIDITCCPFDSRLNIKIGEAKKRVDCGLVDENNFEENYI</sequence>
<dbReference type="AlphaFoldDB" id="A0A1T5M197"/>
<dbReference type="SUPFAM" id="SSF56112">
    <property type="entry name" value="Protein kinase-like (PK-like)"/>
    <property type="match status" value="1"/>
</dbReference>
<keyword evidence="2" id="KW-0418">Kinase</keyword>
<keyword evidence="2" id="KW-0808">Transferase</keyword>
<keyword evidence="3" id="KW-1185">Reference proteome</keyword>
<dbReference type="EMBL" id="FUZT01000009">
    <property type="protein sequence ID" value="SKC81893.1"/>
    <property type="molecule type" value="Genomic_DNA"/>
</dbReference>
<dbReference type="InterPro" id="IPR011009">
    <property type="entry name" value="Kinase-like_dom_sf"/>
</dbReference>
<dbReference type="Gene3D" id="3.90.1200.10">
    <property type="match status" value="1"/>
</dbReference>
<feature type="domain" description="Aminoglycoside phosphotransferase" evidence="1">
    <location>
        <begin position="7"/>
        <end position="111"/>
    </location>
</feature>
<dbReference type="InterPro" id="IPR002575">
    <property type="entry name" value="Aminoglycoside_PTrfase"/>
</dbReference>
<dbReference type="Pfam" id="PF01636">
    <property type="entry name" value="APH"/>
    <property type="match status" value="1"/>
</dbReference>
<evidence type="ECO:0000313" key="2">
    <source>
        <dbReference type="EMBL" id="SKC81893.1"/>
    </source>
</evidence>
<dbReference type="Proteomes" id="UP000190285">
    <property type="component" value="Unassembled WGS sequence"/>
</dbReference>
<evidence type="ECO:0000259" key="1">
    <source>
        <dbReference type="Pfam" id="PF01636"/>
    </source>
</evidence>
<accession>A0A1T5M197</accession>
<protein>
    <submittedName>
        <fullName evidence="2">Kanamycin kinase/aminoglycoside 3'-phosphotransferase-2</fullName>
    </submittedName>
</protein>
<proteinExistence type="predicted"/>
<evidence type="ECO:0000313" key="3">
    <source>
        <dbReference type="Proteomes" id="UP000190285"/>
    </source>
</evidence>
<name>A0A1T5M197_9FIRM</name>
<dbReference type="OrthoDB" id="3806873at2"/>
<gene>
    <name evidence="2" type="ORF">SAMN02194393_03672</name>
</gene>